<dbReference type="InterPro" id="IPR036397">
    <property type="entry name" value="RNaseH_sf"/>
</dbReference>
<name>A0AAV3PS12_LITER</name>
<evidence type="ECO:0008006" key="3">
    <source>
        <dbReference type="Google" id="ProtNLM"/>
    </source>
</evidence>
<accession>A0AAV3PS12</accession>
<dbReference type="PANTHER" id="PTHR48475">
    <property type="entry name" value="RIBONUCLEASE H"/>
    <property type="match status" value="1"/>
</dbReference>
<keyword evidence="2" id="KW-1185">Reference proteome</keyword>
<dbReference type="Proteomes" id="UP001454036">
    <property type="component" value="Unassembled WGS sequence"/>
</dbReference>
<dbReference type="Gene3D" id="3.30.420.10">
    <property type="entry name" value="Ribonuclease H-like superfamily/Ribonuclease H"/>
    <property type="match status" value="1"/>
</dbReference>
<gene>
    <name evidence="1" type="ORF">LIER_12122</name>
</gene>
<evidence type="ECO:0000313" key="1">
    <source>
        <dbReference type="EMBL" id="GAA0154020.1"/>
    </source>
</evidence>
<sequence length="254" mass="28688">MPSIDPAVAVHRLYTDPTFPPVKQKKKLFNDEKNTAIREERVATGSIGHPETDILHQPCVEGYRGKVSHNRYSSFCPDNLRTSVRAQALADFITECTTRVPPVTQGPEADESKLTQPDWILFVDGARNDQGIGAGVIILGPQEETMEYTTRFSFPATNNEAEYEARYNLYNELPEGVYIEVRDQPAYKGEVIKSVADSNTRDWRNPIIKYLTQGVLPSDNHEAKKLCSASQPREQNAKTVPRTWHASKLCKYYV</sequence>
<dbReference type="PANTHER" id="PTHR48475:SF2">
    <property type="entry name" value="RIBONUCLEASE H"/>
    <property type="match status" value="1"/>
</dbReference>
<dbReference type="EMBL" id="BAABME010002302">
    <property type="protein sequence ID" value="GAA0154020.1"/>
    <property type="molecule type" value="Genomic_DNA"/>
</dbReference>
<proteinExistence type="predicted"/>
<comment type="caution">
    <text evidence="1">The sequence shown here is derived from an EMBL/GenBank/DDBJ whole genome shotgun (WGS) entry which is preliminary data.</text>
</comment>
<evidence type="ECO:0000313" key="2">
    <source>
        <dbReference type="Proteomes" id="UP001454036"/>
    </source>
</evidence>
<organism evidence="1 2">
    <name type="scientific">Lithospermum erythrorhizon</name>
    <name type="common">Purple gromwell</name>
    <name type="synonym">Lithospermum officinale var. erythrorhizon</name>
    <dbReference type="NCBI Taxonomy" id="34254"/>
    <lineage>
        <taxon>Eukaryota</taxon>
        <taxon>Viridiplantae</taxon>
        <taxon>Streptophyta</taxon>
        <taxon>Embryophyta</taxon>
        <taxon>Tracheophyta</taxon>
        <taxon>Spermatophyta</taxon>
        <taxon>Magnoliopsida</taxon>
        <taxon>eudicotyledons</taxon>
        <taxon>Gunneridae</taxon>
        <taxon>Pentapetalae</taxon>
        <taxon>asterids</taxon>
        <taxon>lamiids</taxon>
        <taxon>Boraginales</taxon>
        <taxon>Boraginaceae</taxon>
        <taxon>Boraginoideae</taxon>
        <taxon>Lithospermeae</taxon>
        <taxon>Lithospermum</taxon>
    </lineage>
</organism>
<reference evidence="1 2" key="1">
    <citation type="submission" date="2024-01" db="EMBL/GenBank/DDBJ databases">
        <title>The complete chloroplast genome sequence of Lithospermum erythrorhizon: insights into the phylogenetic relationship among Boraginaceae species and the maternal lineages of purple gromwells.</title>
        <authorList>
            <person name="Okada T."/>
            <person name="Watanabe K."/>
        </authorList>
    </citation>
    <scope>NUCLEOTIDE SEQUENCE [LARGE SCALE GENOMIC DNA]</scope>
</reference>
<dbReference type="AlphaFoldDB" id="A0AAV3PS12"/>
<dbReference type="GO" id="GO:0003676">
    <property type="term" value="F:nucleic acid binding"/>
    <property type="evidence" value="ECO:0007669"/>
    <property type="project" value="InterPro"/>
</dbReference>
<protein>
    <recommendedName>
        <fullName evidence="3">Reverse transcriptase domain-containing protein</fullName>
    </recommendedName>
</protein>